<sequence length="213" mass="23352">MKQEMWLSKRKPGLPVLRFASSILTRFVLRDFVSDPVSSQHDIDLTTTGRMYYGLLEDPRCPATGVPSSLCCRTICSCWLSRPGPVVGVNSGIFQASQPGKYTISSRTVSPPDNLPVSRILTLTAANAELEPSYSSATNLIHETMSSHRADGAETSRRTPPHFHQDPANLRDNPSGSRMPHTMTPGRTLQSNEECPRPPYTVEPPNCSSIGLT</sequence>
<evidence type="ECO:0000313" key="2">
    <source>
        <dbReference type="EMBL" id="CAG6528094.1"/>
    </source>
</evidence>
<feature type="compositionally biased region" description="Basic and acidic residues" evidence="1">
    <location>
        <begin position="147"/>
        <end position="157"/>
    </location>
</feature>
<organism evidence="2">
    <name type="scientific">Culex pipiens</name>
    <name type="common">House mosquito</name>
    <dbReference type="NCBI Taxonomy" id="7175"/>
    <lineage>
        <taxon>Eukaryota</taxon>
        <taxon>Metazoa</taxon>
        <taxon>Ecdysozoa</taxon>
        <taxon>Arthropoda</taxon>
        <taxon>Hexapoda</taxon>
        <taxon>Insecta</taxon>
        <taxon>Pterygota</taxon>
        <taxon>Neoptera</taxon>
        <taxon>Endopterygota</taxon>
        <taxon>Diptera</taxon>
        <taxon>Nematocera</taxon>
        <taxon>Culicoidea</taxon>
        <taxon>Culicidae</taxon>
        <taxon>Culicinae</taxon>
        <taxon>Culicini</taxon>
        <taxon>Culex</taxon>
        <taxon>Culex</taxon>
    </lineage>
</organism>
<dbReference type="EMBL" id="HBUE01197044">
    <property type="protein sequence ID" value="CAG6528094.1"/>
    <property type="molecule type" value="Transcribed_RNA"/>
</dbReference>
<name>A0A8D8H4K1_CULPI</name>
<dbReference type="AlphaFoldDB" id="A0A8D8H4K1"/>
<reference evidence="2" key="1">
    <citation type="submission" date="2021-05" db="EMBL/GenBank/DDBJ databases">
        <authorList>
            <person name="Alioto T."/>
            <person name="Alioto T."/>
            <person name="Gomez Garrido J."/>
        </authorList>
    </citation>
    <scope>NUCLEOTIDE SEQUENCE</scope>
</reference>
<feature type="region of interest" description="Disordered" evidence="1">
    <location>
        <begin position="147"/>
        <end position="213"/>
    </location>
</feature>
<protein>
    <submittedName>
        <fullName evidence="2">(northern house mosquito) hypothetical protein</fullName>
    </submittedName>
</protein>
<accession>A0A8D8H4K1</accession>
<proteinExistence type="predicted"/>
<dbReference type="EMBL" id="HBUE01303054">
    <property type="protein sequence ID" value="CAG6579820.1"/>
    <property type="molecule type" value="Transcribed_RNA"/>
</dbReference>
<evidence type="ECO:0000256" key="1">
    <source>
        <dbReference type="SAM" id="MobiDB-lite"/>
    </source>
</evidence>